<dbReference type="GO" id="GO:0008270">
    <property type="term" value="F:zinc ion binding"/>
    <property type="evidence" value="ECO:0007669"/>
    <property type="project" value="UniProtKB-KW"/>
</dbReference>
<proteinExistence type="inferred from homology"/>
<evidence type="ECO:0000256" key="3">
    <source>
        <dbReference type="ARBA" id="ARBA00022833"/>
    </source>
</evidence>
<feature type="domain" description="MYST-type HAT" evidence="5">
    <location>
        <begin position="1"/>
        <end position="122"/>
    </location>
</feature>
<dbReference type="GO" id="GO:0006357">
    <property type="term" value="P:regulation of transcription by RNA polymerase II"/>
    <property type="evidence" value="ECO:0007669"/>
    <property type="project" value="TreeGrafter"/>
</dbReference>
<dbReference type="Pfam" id="PF01853">
    <property type="entry name" value="MOZ_SAS"/>
    <property type="match status" value="1"/>
</dbReference>
<protein>
    <recommendedName>
        <fullName evidence="4">Histone acetyltransferase</fullName>
        <ecNumber evidence="4">2.3.1.48</ecNumber>
    </recommendedName>
</protein>
<comment type="similarity">
    <text evidence="4">Belongs to the MYST (SAS/MOZ) family.</text>
</comment>
<dbReference type="EMBL" id="OC002367">
    <property type="protein sequence ID" value="CAD7261740.1"/>
    <property type="molecule type" value="Genomic_DNA"/>
</dbReference>
<dbReference type="PANTHER" id="PTHR10615">
    <property type="entry name" value="HISTONE ACETYLTRANSFERASE"/>
    <property type="match status" value="1"/>
</dbReference>
<keyword evidence="4" id="KW-0539">Nucleus</keyword>
<keyword evidence="3" id="KW-0862">Zinc</keyword>
<dbReference type="AlphaFoldDB" id="A0A7R9AWB0"/>
<evidence type="ECO:0000256" key="1">
    <source>
        <dbReference type="ARBA" id="ARBA00022679"/>
    </source>
</evidence>
<organism evidence="6">
    <name type="scientific">Timema shepardi</name>
    <name type="common">Walking stick</name>
    <dbReference type="NCBI Taxonomy" id="629360"/>
    <lineage>
        <taxon>Eukaryota</taxon>
        <taxon>Metazoa</taxon>
        <taxon>Ecdysozoa</taxon>
        <taxon>Arthropoda</taxon>
        <taxon>Hexapoda</taxon>
        <taxon>Insecta</taxon>
        <taxon>Pterygota</taxon>
        <taxon>Neoptera</taxon>
        <taxon>Polyneoptera</taxon>
        <taxon>Phasmatodea</taxon>
        <taxon>Timematodea</taxon>
        <taxon>Timematoidea</taxon>
        <taxon>Timematidae</taxon>
        <taxon>Timema</taxon>
    </lineage>
</organism>
<evidence type="ECO:0000256" key="4">
    <source>
        <dbReference type="RuleBase" id="RU361211"/>
    </source>
</evidence>
<dbReference type="InterPro" id="IPR050603">
    <property type="entry name" value="MYST_HAT"/>
</dbReference>
<dbReference type="EC" id="2.3.1.48" evidence="4"/>
<evidence type="ECO:0000313" key="6">
    <source>
        <dbReference type="EMBL" id="CAD7261740.1"/>
    </source>
</evidence>
<comment type="catalytic activity">
    <reaction evidence="4">
        <text>L-lysyl-[protein] + acetyl-CoA = N(6)-acetyl-L-lysyl-[protein] + CoA + H(+)</text>
        <dbReference type="Rhea" id="RHEA:45948"/>
        <dbReference type="Rhea" id="RHEA-COMP:9752"/>
        <dbReference type="Rhea" id="RHEA-COMP:10731"/>
        <dbReference type="ChEBI" id="CHEBI:15378"/>
        <dbReference type="ChEBI" id="CHEBI:29969"/>
        <dbReference type="ChEBI" id="CHEBI:57287"/>
        <dbReference type="ChEBI" id="CHEBI:57288"/>
        <dbReference type="ChEBI" id="CHEBI:61930"/>
        <dbReference type="EC" id="2.3.1.48"/>
    </reaction>
</comment>
<dbReference type="PROSITE" id="PS51726">
    <property type="entry name" value="MYST_HAT"/>
    <property type="match status" value="1"/>
</dbReference>
<keyword evidence="1" id="KW-0808">Transferase</keyword>
<evidence type="ECO:0000256" key="2">
    <source>
        <dbReference type="ARBA" id="ARBA00022771"/>
    </source>
</evidence>
<dbReference type="GO" id="GO:0003682">
    <property type="term" value="F:chromatin binding"/>
    <property type="evidence" value="ECO:0007669"/>
    <property type="project" value="TreeGrafter"/>
</dbReference>
<dbReference type="Gene3D" id="3.40.630.30">
    <property type="match status" value="1"/>
</dbReference>
<dbReference type="GO" id="GO:0036409">
    <property type="term" value="C:histone H3-K14 acetyltransferase complex"/>
    <property type="evidence" value="ECO:0007669"/>
    <property type="project" value="TreeGrafter"/>
</dbReference>
<dbReference type="GO" id="GO:0010485">
    <property type="term" value="F:histone H4 acetyltransferase activity"/>
    <property type="evidence" value="ECO:0007669"/>
    <property type="project" value="TreeGrafter"/>
</dbReference>
<comment type="subcellular location">
    <subcellularLocation>
        <location evidence="4">Nucleus</location>
    </subcellularLocation>
</comment>
<accession>A0A7R9AWB0</accession>
<dbReference type="InterPro" id="IPR002717">
    <property type="entry name" value="HAT_MYST-type"/>
</dbReference>
<evidence type="ECO:0000259" key="5">
    <source>
        <dbReference type="PROSITE" id="PS51726"/>
    </source>
</evidence>
<name>A0A7R9AWB0_TIMSH</name>
<dbReference type="GO" id="GO:0010484">
    <property type="term" value="F:histone H3 acetyltransferase activity"/>
    <property type="evidence" value="ECO:0007669"/>
    <property type="project" value="TreeGrafter"/>
</dbReference>
<dbReference type="PANTHER" id="PTHR10615:SF161">
    <property type="entry name" value="HISTONE ACETYLTRANSFERASE KAT7"/>
    <property type="match status" value="1"/>
</dbReference>
<keyword evidence="2" id="KW-0863">Zinc-finger</keyword>
<sequence>MVSSVLYRKEKISVWEVDGKRYKQYCQNLCLLAKFFLDHKTLYYDVEPFLFYVMTISDTEGCHTVGYFSKMPPATPTVTGCVCLDKKELQATSTNKLFKTNLIFKRRLTTRKQENDNAVSQP</sequence>
<dbReference type="SUPFAM" id="SSF55729">
    <property type="entry name" value="Acyl-CoA N-acyltransferases (Nat)"/>
    <property type="match status" value="1"/>
</dbReference>
<keyword evidence="2" id="KW-0479">Metal-binding</keyword>
<gene>
    <name evidence="6" type="ORF">TSIB3V08_LOCUS5867</name>
</gene>
<dbReference type="GO" id="GO:0003712">
    <property type="term" value="F:transcription coregulator activity"/>
    <property type="evidence" value="ECO:0007669"/>
    <property type="project" value="TreeGrafter"/>
</dbReference>
<dbReference type="InterPro" id="IPR016181">
    <property type="entry name" value="Acyl_CoA_acyltransferase"/>
</dbReference>
<reference evidence="6" key="1">
    <citation type="submission" date="2020-11" db="EMBL/GenBank/DDBJ databases">
        <authorList>
            <person name="Tran Van P."/>
        </authorList>
    </citation>
    <scope>NUCLEOTIDE SEQUENCE</scope>
</reference>